<dbReference type="Proteomes" id="UP000241426">
    <property type="component" value="Unassembled WGS sequence"/>
</dbReference>
<evidence type="ECO:0000313" key="1">
    <source>
        <dbReference type="EMBL" id="PSV00309.1"/>
    </source>
</evidence>
<organism evidence="1 2">
    <name type="scientific">Photobacterium kishitanii</name>
    <dbReference type="NCBI Taxonomy" id="318456"/>
    <lineage>
        <taxon>Bacteria</taxon>
        <taxon>Pseudomonadati</taxon>
        <taxon>Pseudomonadota</taxon>
        <taxon>Gammaproteobacteria</taxon>
        <taxon>Vibrionales</taxon>
        <taxon>Vibrionaceae</taxon>
        <taxon>Photobacterium</taxon>
    </lineage>
</organism>
<name>A0A2T3KKX5_9GAMM</name>
<proteinExistence type="predicted"/>
<evidence type="ECO:0000313" key="2">
    <source>
        <dbReference type="Proteomes" id="UP000241426"/>
    </source>
</evidence>
<reference evidence="1 2" key="1">
    <citation type="submission" date="2018-01" db="EMBL/GenBank/DDBJ databases">
        <title>Whole genome sequencing of Histamine producing bacteria.</title>
        <authorList>
            <person name="Butler K."/>
        </authorList>
    </citation>
    <scope>NUCLEOTIDE SEQUENCE [LARGE SCALE GENOMIC DNA]</scope>
    <source>
        <strain evidence="1 2">FS-7.2</strain>
    </source>
</reference>
<gene>
    <name evidence="1" type="ORF">C9J27_04075</name>
</gene>
<protein>
    <submittedName>
        <fullName evidence="1">Uncharacterized protein</fullName>
    </submittedName>
</protein>
<sequence length="375" mass="41585">MSVSAIDGFNGSLEFSQSSDEPVTITLKGTGKVSSVLDVSSLANSPHALIPFFGNVGMKPRVVNHVEIFSFTNIANGMVFELELGLQLQDFSIKVFEIGKKDLPQFNSLHWTPANIKENPFLVIKTIINALSDCSNIFIPVEKRQLQLLSLNDQDLCILNALIPAGGYSLYCAHSLTVGCMSAAFKILSNGETGKPFAQVVVIGELNGESTIIGRSEPLSELSTNTDTSGLDSGLIAELSIVCNAGHSNDFIVNVIINAVTHHKNADIDFNNTFSALELIEAENENWMFYEDQDDGLYSIVPLDEKDNDLNVEFHFDSEKDVYEYLLENAEHHRQLHAKALFFIRKHNKREFNFFANQIPGFSEAIERIENITSF</sequence>
<dbReference type="EMBL" id="PYNF01000003">
    <property type="protein sequence ID" value="PSV00309.1"/>
    <property type="molecule type" value="Genomic_DNA"/>
</dbReference>
<dbReference type="AlphaFoldDB" id="A0A2T3KKX5"/>
<accession>A0A2T3KKX5</accession>
<comment type="caution">
    <text evidence="1">The sequence shown here is derived from an EMBL/GenBank/DDBJ whole genome shotgun (WGS) entry which is preliminary data.</text>
</comment>